<dbReference type="GO" id="GO:1990131">
    <property type="term" value="C:Gtr1-Gtr2 GTPase complex"/>
    <property type="evidence" value="ECO:0007669"/>
    <property type="project" value="UniProtKB-UniRule"/>
</dbReference>
<feature type="non-terminal residue" evidence="5">
    <location>
        <position position="1"/>
    </location>
</feature>
<dbReference type="Pfam" id="PF04670">
    <property type="entry name" value="Gtr1_RagA"/>
    <property type="match status" value="1"/>
</dbReference>
<proteinExistence type="inferred from homology"/>
<dbReference type="GO" id="GO:1904263">
    <property type="term" value="P:positive regulation of TORC1 signaling"/>
    <property type="evidence" value="ECO:0007669"/>
    <property type="project" value="TreeGrafter"/>
</dbReference>
<comment type="subunit">
    <text evidence="4">Component of the GSE complex.</text>
</comment>
<dbReference type="AlphaFoldDB" id="W4KC54"/>
<dbReference type="InterPro" id="IPR006762">
    <property type="entry name" value="Gtr1_RagA"/>
</dbReference>
<dbReference type="GO" id="GO:0003924">
    <property type="term" value="F:GTPase activity"/>
    <property type="evidence" value="ECO:0007669"/>
    <property type="project" value="UniProtKB-UniRule"/>
</dbReference>
<evidence type="ECO:0000256" key="3">
    <source>
        <dbReference type="ARBA" id="ARBA00023134"/>
    </source>
</evidence>
<name>W4KC54_HETIT</name>
<organism evidence="5 6">
    <name type="scientific">Heterobasidion irregulare (strain TC 32-1)</name>
    <dbReference type="NCBI Taxonomy" id="747525"/>
    <lineage>
        <taxon>Eukaryota</taxon>
        <taxon>Fungi</taxon>
        <taxon>Dikarya</taxon>
        <taxon>Basidiomycota</taxon>
        <taxon>Agaricomycotina</taxon>
        <taxon>Agaricomycetes</taxon>
        <taxon>Russulales</taxon>
        <taxon>Bondarzewiaceae</taxon>
        <taxon>Heterobasidion</taxon>
        <taxon>Heterobasidion annosum species complex</taxon>
    </lineage>
</organism>
<dbReference type="GO" id="GO:0010507">
    <property type="term" value="P:negative regulation of autophagy"/>
    <property type="evidence" value="ECO:0007669"/>
    <property type="project" value="TreeGrafter"/>
</dbReference>
<dbReference type="Proteomes" id="UP000030671">
    <property type="component" value="Unassembled WGS sequence"/>
</dbReference>
<dbReference type="Gene3D" id="3.30.450.190">
    <property type="match status" value="1"/>
</dbReference>
<gene>
    <name evidence="5" type="ORF">HETIRDRAFT_54348</name>
</gene>
<comment type="similarity">
    <text evidence="1 4">Belongs to the GTR/RAG GTP-binding protein family.</text>
</comment>
<dbReference type="RefSeq" id="XP_009544633.1">
    <property type="nucleotide sequence ID" value="XM_009546338.1"/>
</dbReference>
<evidence type="ECO:0000256" key="4">
    <source>
        <dbReference type="RuleBase" id="RU367014"/>
    </source>
</evidence>
<evidence type="ECO:0000256" key="2">
    <source>
        <dbReference type="ARBA" id="ARBA00022741"/>
    </source>
</evidence>
<protein>
    <recommendedName>
        <fullName evidence="4">GTP-binding protein</fullName>
    </recommendedName>
</protein>
<dbReference type="SUPFAM" id="SSF52540">
    <property type="entry name" value="P-loop containing nucleoside triphosphate hydrolases"/>
    <property type="match status" value="1"/>
</dbReference>
<comment type="function">
    <text evidence="4">GTPase involved in activation of the TORC1 signaling pathway, which promotes growth and represses autophagy in nutrient-rich conditions.</text>
</comment>
<dbReference type="STRING" id="747525.W4KC54"/>
<evidence type="ECO:0000313" key="6">
    <source>
        <dbReference type="Proteomes" id="UP000030671"/>
    </source>
</evidence>
<dbReference type="InterPro" id="IPR027417">
    <property type="entry name" value="P-loop_NTPase"/>
</dbReference>
<dbReference type="FunCoup" id="W4KC54">
    <property type="interactions" value="375"/>
</dbReference>
<dbReference type="GO" id="GO:0000329">
    <property type="term" value="C:fungal-type vacuole membrane"/>
    <property type="evidence" value="ECO:0007669"/>
    <property type="project" value="TreeGrafter"/>
</dbReference>
<dbReference type="eggNOG" id="KOG3887">
    <property type="taxonomic scope" value="Eukaryota"/>
</dbReference>
<dbReference type="GO" id="GO:0005525">
    <property type="term" value="F:GTP binding"/>
    <property type="evidence" value="ECO:0007669"/>
    <property type="project" value="UniProtKB-UniRule"/>
</dbReference>
<dbReference type="KEGG" id="hir:HETIRDRAFT_54348"/>
<reference evidence="5 6" key="1">
    <citation type="journal article" date="2012" name="New Phytol.">
        <title>Insight into trade-off between wood decay and parasitism from the genome of a fungal forest pathogen.</title>
        <authorList>
            <person name="Olson A."/>
            <person name="Aerts A."/>
            <person name="Asiegbu F."/>
            <person name="Belbahri L."/>
            <person name="Bouzid O."/>
            <person name="Broberg A."/>
            <person name="Canback B."/>
            <person name="Coutinho P.M."/>
            <person name="Cullen D."/>
            <person name="Dalman K."/>
            <person name="Deflorio G."/>
            <person name="van Diepen L.T."/>
            <person name="Dunand C."/>
            <person name="Duplessis S."/>
            <person name="Durling M."/>
            <person name="Gonthier P."/>
            <person name="Grimwood J."/>
            <person name="Fossdal C.G."/>
            <person name="Hansson D."/>
            <person name="Henrissat B."/>
            <person name="Hietala A."/>
            <person name="Himmelstrand K."/>
            <person name="Hoffmeister D."/>
            <person name="Hogberg N."/>
            <person name="James T.Y."/>
            <person name="Karlsson M."/>
            <person name="Kohler A."/>
            <person name="Kues U."/>
            <person name="Lee Y.H."/>
            <person name="Lin Y.C."/>
            <person name="Lind M."/>
            <person name="Lindquist E."/>
            <person name="Lombard V."/>
            <person name="Lucas S."/>
            <person name="Lunden K."/>
            <person name="Morin E."/>
            <person name="Murat C."/>
            <person name="Park J."/>
            <person name="Raffaello T."/>
            <person name="Rouze P."/>
            <person name="Salamov A."/>
            <person name="Schmutz J."/>
            <person name="Solheim H."/>
            <person name="Stahlberg J."/>
            <person name="Velez H."/>
            <person name="de Vries R.P."/>
            <person name="Wiebenga A."/>
            <person name="Woodward S."/>
            <person name="Yakovlev I."/>
            <person name="Garbelotto M."/>
            <person name="Martin F."/>
            <person name="Grigoriev I.V."/>
            <person name="Stenlid J."/>
        </authorList>
    </citation>
    <scope>NUCLEOTIDE SEQUENCE [LARGE SCALE GENOMIC DNA]</scope>
    <source>
        <strain evidence="5 6">TC 32-1</strain>
    </source>
</reference>
<dbReference type="OrthoDB" id="26136at2759"/>
<sequence length="226" mass="25998">RSGKTSIQQVLFNDVVPKQTFYLEPTSRIVKHTYDTVIPLEIWDCPGNTTLETLGAPLSSFSSIIFVIDIQDSYQHPIARLLDFFIAAYHDSPGTSLEVFVHKAEAFTEDYKIENFRHIQQRFWDELLDTSYDYEQMLVNFYLTSVYEHSIHDGFSRVLHKLIDSLPSIEELLNTFCTNSQASKAFLFDVKSRLYVATDASPVDNGTHNLCCDYVKTLNVFGPLYR</sequence>
<dbReference type="EMBL" id="KI925457">
    <property type="protein sequence ID" value="ETW83304.1"/>
    <property type="molecule type" value="Genomic_DNA"/>
</dbReference>
<dbReference type="HOGENOM" id="CLU_047421_1_1_1"/>
<dbReference type="PANTHER" id="PTHR11259:SF2">
    <property type="entry name" value="GH16429P"/>
    <property type="match status" value="1"/>
</dbReference>
<keyword evidence="2 4" id="KW-0547">Nucleotide-binding</keyword>
<keyword evidence="3 4" id="KW-0342">GTP-binding</keyword>
<dbReference type="PANTHER" id="PTHR11259">
    <property type="entry name" value="RAS-RELATED GTP BINDING RAG/GTR YEAST"/>
    <property type="match status" value="1"/>
</dbReference>
<keyword evidence="6" id="KW-1185">Reference proteome</keyword>
<dbReference type="GeneID" id="20678295"/>
<accession>W4KC54</accession>
<dbReference type="GO" id="GO:0005634">
    <property type="term" value="C:nucleus"/>
    <property type="evidence" value="ECO:0007669"/>
    <property type="project" value="TreeGrafter"/>
</dbReference>
<dbReference type="InParanoid" id="W4KC54"/>
<dbReference type="Gene3D" id="3.40.50.300">
    <property type="entry name" value="P-loop containing nucleotide triphosphate hydrolases"/>
    <property type="match status" value="1"/>
</dbReference>
<evidence type="ECO:0000256" key="1">
    <source>
        <dbReference type="ARBA" id="ARBA00007756"/>
    </source>
</evidence>
<dbReference type="GO" id="GO:0009267">
    <property type="term" value="P:cellular response to starvation"/>
    <property type="evidence" value="ECO:0007669"/>
    <property type="project" value="TreeGrafter"/>
</dbReference>
<evidence type="ECO:0000313" key="5">
    <source>
        <dbReference type="EMBL" id="ETW83304.1"/>
    </source>
</evidence>